<name>A0A317T2E3_9PEZI</name>
<organism evidence="1 2">
    <name type="scientific">Tuber magnatum</name>
    <name type="common">white Piedmont truffle</name>
    <dbReference type="NCBI Taxonomy" id="42249"/>
    <lineage>
        <taxon>Eukaryota</taxon>
        <taxon>Fungi</taxon>
        <taxon>Dikarya</taxon>
        <taxon>Ascomycota</taxon>
        <taxon>Pezizomycotina</taxon>
        <taxon>Pezizomycetes</taxon>
        <taxon>Pezizales</taxon>
        <taxon>Tuberaceae</taxon>
        <taxon>Tuber</taxon>
    </lineage>
</organism>
<keyword evidence="2" id="KW-1185">Reference proteome</keyword>
<accession>A0A317T2E3</accession>
<protein>
    <submittedName>
        <fullName evidence="1">Uncharacterized protein</fullName>
    </submittedName>
</protein>
<reference evidence="1 2" key="1">
    <citation type="submission" date="2018-03" db="EMBL/GenBank/DDBJ databases">
        <title>Genomes of Pezizomycetes fungi and the evolution of truffles.</title>
        <authorList>
            <person name="Murat C."/>
            <person name="Payen T."/>
            <person name="Noel B."/>
            <person name="Kuo A."/>
            <person name="Martin F.M."/>
        </authorList>
    </citation>
    <scope>NUCLEOTIDE SEQUENCE [LARGE SCALE GENOMIC DNA]</scope>
    <source>
        <strain evidence="1">091103-1</strain>
    </source>
</reference>
<gene>
    <name evidence="1" type="ORF">C7212DRAFT_310618</name>
</gene>
<comment type="caution">
    <text evidence="1">The sequence shown here is derived from an EMBL/GenBank/DDBJ whole genome shotgun (WGS) entry which is preliminary data.</text>
</comment>
<evidence type="ECO:0000313" key="1">
    <source>
        <dbReference type="EMBL" id="PWW79591.1"/>
    </source>
</evidence>
<dbReference type="AlphaFoldDB" id="A0A317T2E3"/>
<dbReference type="Proteomes" id="UP000246991">
    <property type="component" value="Unassembled WGS sequence"/>
</dbReference>
<proteinExistence type="predicted"/>
<dbReference type="EMBL" id="PYWC01000007">
    <property type="protein sequence ID" value="PWW79591.1"/>
    <property type="molecule type" value="Genomic_DNA"/>
</dbReference>
<evidence type="ECO:0000313" key="2">
    <source>
        <dbReference type="Proteomes" id="UP000246991"/>
    </source>
</evidence>
<sequence length="70" mass="7750">MSLIPPLSSSIVLAQASPTCRHDDNANILYMFRSLFYVLFRSMSRLVKLELDARAISAPAYLSHGAPLVL</sequence>